<accession>A0ABP9FSE6</accession>
<keyword evidence="2" id="KW-1185">Reference proteome</keyword>
<dbReference type="Proteomes" id="UP001500368">
    <property type="component" value="Unassembled WGS sequence"/>
</dbReference>
<proteinExistence type="predicted"/>
<protein>
    <submittedName>
        <fullName evidence="1">Uncharacterized protein</fullName>
    </submittedName>
</protein>
<dbReference type="EMBL" id="BAABLW010000001">
    <property type="protein sequence ID" value="GAA4911503.1"/>
    <property type="molecule type" value="Genomic_DNA"/>
</dbReference>
<organism evidence="1 2">
    <name type="scientific">Nesterenkonia rhizosphaerae</name>
    <dbReference type="NCBI Taxonomy" id="1348272"/>
    <lineage>
        <taxon>Bacteria</taxon>
        <taxon>Bacillati</taxon>
        <taxon>Actinomycetota</taxon>
        <taxon>Actinomycetes</taxon>
        <taxon>Micrococcales</taxon>
        <taxon>Micrococcaceae</taxon>
        <taxon>Nesterenkonia</taxon>
    </lineage>
</organism>
<evidence type="ECO:0000313" key="1">
    <source>
        <dbReference type="EMBL" id="GAA4911503.1"/>
    </source>
</evidence>
<gene>
    <name evidence="1" type="ORF">GCM10025790_02420</name>
</gene>
<reference evidence="2" key="1">
    <citation type="journal article" date="2019" name="Int. J. Syst. Evol. Microbiol.">
        <title>The Global Catalogue of Microorganisms (GCM) 10K type strain sequencing project: providing services to taxonomists for standard genome sequencing and annotation.</title>
        <authorList>
            <consortium name="The Broad Institute Genomics Platform"/>
            <consortium name="The Broad Institute Genome Sequencing Center for Infectious Disease"/>
            <person name="Wu L."/>
            <person name="Ma J."/>
        </authorList>
    </citation>
    <scope>NUCLEOTIDE SEQUENCE [LARGE SCALE GENOMIC DNA]</scope>
    <source>
        <strain evidence="2">JCM 19129</strain>
    </source>
</reference>
<evidence type="ECO:0000313" key="2">
    <source>
        <dbReference type="Proteomes" id="UP001500368"/>
    </source>
</evidence>
<comment type="caution">
    <text evidence="1">The sequence shown here is derived from an EMBL/GenBank/DDBJ whole genome shotgun (WGS) entry which is preliminary data.</text>
</comment>
<sequence length="68" mass="7077">MILGQAAVPLKSPIRRTSRSGVVISAGRLGGTKLCDHSNDGGGLLRCQLSAYNVKDSGISGDLFWAFG</sequence>
<name>A0ABP9FSE6_9MICC</name>